<evidence type="ECO:0000313" key="2">
    <source>
        <dbReference type="Proteomes" id="UP000504615"/>
    </source>
</evidence>
<dbReference type="OrthoDB" id="6514241at2759"/>
<gene>
    <name evidence="3" type="primary">LOC105426488</name>
</gene>
<reference evidence="3" key="1">
    <citation type="submission" date="2025-08" db="UniProtKB">
        <authorList>
            <consortium name="RefSeq"/>
        </authorList>
    </citation>
    <scope>IDENTIFICATION</scope>
</reference>
<keyword evidence="2" id="KW-1185">Reference proteome</keyword>
<protein>
    <submittedName>
        <fullName evidence="3">Uncharacterized protein LOC105426488 isoform X2</fullName>
    </submittedName>
</protein>
<feature type="compositionally biased region" description="Polar residues" evidence="1">
    <location>
        <begin position="56"/>
        <end position="67"/>
    </location>
</feature>
<feature type="region of interest" description="Disordered" evidence="1">
    <location>
        <begin position="56"/>
        <end position="102"/>
    </location>
</feature>
<dbReference type="Proteomes" id="UP000504615">
    <property type="component" value="Unplaced"/>
</dbReference>
<evidence type="ECO:0000313" key="3">
    <source>
        <dbReference type="RefSeq" id="XP_011636036.1"/>
    </source>
</evidence>
<dbReference type="AlphaFoldDB" id="A0A6I9W2R3"/>
<accession>A0A6I9W2R3</accession>
<evidence type="ECO:0000256" key="1">
    <source>
        <dbReference type="SAM" id="MobiDB-lite"/>
    </source>
</evidence>
<name>A0A6I9W2R3_9HYME</name>
<dbReference type="GeneID" id="105426488"/>
<organism evidence="2 3">
    <name type="scientific">Pogonomyrmex barbatus</name>
    <name type="common">red harvester ant</name>
    <dbReference type="NCBI Taxonomy" id="144034"/>
    <lineage>
        <taxon>Eukaryota</taxon>
        <taxon>Metazoa</taxon>
        <taxon>Ecdysozoa</taxon>
        <taxon>Arthropoda</taxon>
        <taxon>Hexapoda</taxon>
        <taxon>Insecta</taxon>
        <taxon>Pterygota</taxon>
        <taxon>Neoptera</taxon>
        <taxon>Endopterygota</taxon>
        <taxon>Hymenoptera</taxon>
        <taxon>Apocrita</taxon>
        <taxon>Aculeata</taxon>
        <taxon>Formicoidea</taxon>
        <taxon>Formicidae</taxon>
        <taxon>Myrmicinae</taxon>
        <taxon>Pogonomyrmex</taxon>
    </lineage>
</organism>
<proteinExistence type="predicted"/>
<sequence>MNASGVRVKIYDGEKCIHEHEATRSNGDDLKTLMQNLRDMQSNVNDFLTVLVQQRDASGGAQKTASQSISSDSDSIEEDGEEDDKTEANETQTNPKKCKLSI</sequence>
<dbReference type="RefSeq" id="XP_011636036.1">
    <property type="nucleotide sequence ID" value="XM_011637734.1"/>
</dbReference>
<feature type="compositionally biased region" description="Acidic residues" evidence="1">
    <location>
        <begin position="74"/>
        <end position="85"/>
    </location>
</feature>